<name>E3T683_9BACT</name>
<feature type="chain" id="PRO_5003182211" description="HupE/UreJ family protein" evidence="2">
    <location>
        <begin position="23"/>
        <end position="326"/>
    </location>
</feature>
<protein>
    <recommendedName>
        <fullName evidence="4">HupE/UreJ family protein</fullName>
    </recommendedName>
</protein>
<evidence type="ECO:0000313" key="3">
    <source>
        <dbReference type="EMBL" id="ADC35827.1"/>
    </source>
</evidence>
<evidence type="ECO:0000256" key="2">
    <source>
        <dbReference type="SAM" id="SignalP"/>
    </source>
</evidence>
<feature type="transmembrane region" description="Helical" evidence="1">
    <location>
        <begin position="304"/>
        <end position="322"/>
    </location>
</feature>
<keyword evidence="1" id="KW-0812">Transmembrane</keyword>
<feature type="transmembrane region" description="Helical" evidence="1">
    <location>
        <begin position="271"/>
        <end position="292"/>
    </location>
</feature>
<dbReference type="AlphaFoldDB" id="E3T683"/>
<feature type="transmembrane region" description="Helical" evidence="1">
    <location>
        <begin position="163"/>
        <end position="183"/>
    </location>
</feature>
<feature type="signal peptide" evidence="2">
    <location>
        <begin position="1"/>
        <end position="22"/>
    </location>
</feature>
<feature type="transmembrane region" description="Helical" evidence="1">
    <location>
        <begin position="245"/>
        <end position="265"/>
    </location>
</feature>
<dbReference type="EMBL" id="GU260701">
    <property type="protein sequence ID" value="ADC35827.1"/>
    <property type="molecule type" value="Genomic_DNA"/>
</dbReference>
<reference evidence="3" key="1">
    <citation type="submission" date="2009-12" db="EMBL/GenBank/DDBJ databases">
        <authorList>
            <person name="Kielak A."/>
            <person name="van Veen J.A."/>
            <person name="Kowalchuk G.A."/>
        </authorList>
    </citation>
    <scope>NUCLEOTIDE SEQUENCE</scope>
</reference>
<dbReference type="InterPro" id="IPR032809">
    <property type="entry name" value="Put_HupE_UreJ"/>
</dbReference>
<feature type="transmembrane region" description="Helical" evidence="1">
    <location>
        <begin position="190"/>
        <end position="207"/>
    </location>
</feature>
<dbReference type="Pfam" id="PF13795">
    <property type="entry name" value="HupE_UreJ_2"/>
    <property type="match status" value="1"/>
</dbReference>
<evidence type="ECO:0000256" key="1">
    <source>
        <dbReference type="SAM" id="Phobius"/>
    </source>
</evidence>
<keyword evidence="1" id="KW-0472">Membrane</keyword>
<evidence type="ECO:0008006" key="4">
    <source>
        <dbReference type="Google" id="ProtNLM"/>
    </source>
</evidence>
<proteinExistence type="predicted"/>
<organism evidence="3">
    <name type="scientific">uncultured bacterium 89</name>
    <dbReference type="NCBI Taxonomy" id="698393"/>
    <lineage>
        <taxon>Bacteria</taxon>
        <taxon>environmental samples</taxon>
    </lineage>
</organism>
<sequence length="326" mass="35037">MKWGNACSAAALMIASAGWARAHVVSMSSGDIAIDGATARYELRMPTYEMAHVTDPGRAIFEHVKFSSGGKPARLLEGNCQEDKERATAVCIARYEFAAPVDALDVECTLHAITVPNHVHLLRAEKAGGQRDQAIFDFSFEKATLRFRPPTATEIVMAELGAGALRAVGGWVQVLFLASLVLASRSRRELMAMAAVFLFGQVAAALITPHTSWQPPARFVEAASALALAYLAVEILALPEAGGRWIVAAVLGAFHGLYFALFIQATTYRPSVVLAGAVMIEAFLIAVFALLFSRIGRIAAAFRPVQVSASALLVMGMVWFFLRLKG</sequence>
<reference evidence="3" key="2">
    <citation type="journal article" date="2010" name="Appl. Environ. Microbiol.">
        <title>Comparative analysis of acidobacterial genomic fragments from terrestrial and aquatic metagenomic libraries, with emphasis on acidobacteria subdivision 6.</title>
        <authorList>
            <person name="Kielak A.M."/>
            <person name="van Veen J.A."/>
            <person name="Kowalchuk G.A."/>
        </authorList>
    </citation>
    <scope>NUCLEOTIDE SEQUENCE</scope>
</reference>
<feature type="transmembrane region" description="Helical" evidence="1">
    <location>
        <begin position="219"/>
        <end position="238"/>
    </location>
</feature>
<keyword evidence="1" id="KW-1133">Transmembrane helix</keyword>
<accession>E3T683</accession>
<keyword evidence="2" id="KW-0732">Signal</keyword>